<dbReference type="RefSeq" id="WP_308422898.1">
    <property type="nucleotide sequence ID" value="NZ_BMLG01000006.1"/>
</dbReference>
<dbReference type="GO" id="GO:0019546">
    <property type="term" value="P:L-arginine deiminase pathway"/>
    <property type="evidence" value="ECO:0007669"/>
    <property type="project" value="TreeGrafter"/>
</dbReference>
<name>A0A917WUJ5_9BACI</name>
<proteinExistence type="predicted"/>
<sequence length="282" mass="31917">MQTDSQENVLCNTEYDVLQKVIVCSPAHMKIGKIINETQKHYETENIDSEIATKQHDGFVQVLKEHDIEVMEVLPQSHLHEQVFTRDIGFCIGKTLFTAMMGDKIRLPEVGQLKEVLHEQGIEYKSFAQDSIEGGDVIVDGDKVWVGVSDRTTFEAIDALRALLPNYQVIELPIAERILHLDCAFNCISPELALVYPKAFTDLDLQKLKKHYQLIEVNDEEQFTLGTNVLSIGDKKIISLPENNEVNKQLRGLGFEVIEVEFNEIIKSGGSFRCCTLPLVRT</sequence>
<dbReference type="Proteomes" id="UP000618460">
    <property type="component" value="Unassembled WGS sequence"/>
</dbReference>
<dbReference type="Gene3D" id="3.75.10.10">
    <property type="entry name" value="L-arginine/glycine Amidinotransferase, Chain A"/>
    <property type="match status" value="1"/>
</dbReference>
<evidence type="ECO:0000313" key="1">
    <source>
        <dbReference type="EMBL" id="GGM30009.1"/>
    </source>
</evidence>
<evidence type="ECO:0008006" key="3">
    <source>
        <dbReference type="Google" id="ProtNLM"/>
    </source>
</evidence>
<dbReference type="AlphaFoldDB" id="A0A917WUJ5"/>
<evidence type="ECO:0000313" key="2">
    <source>
        <dbReference type="Proteomes" id="UP000618460"/>
    </source>
</evidence>
<dbReference type="EMBL" id="BMLG01000006">
    <property type="protein sequence ID" value="GGM30009.1"/>
    <property type="molecule type" value="Genomic_DNA"/>
</dbReference>
<gene>
    <name evidence="1" type="primary">ykgA</name>
    <name evidence="1" type="ORF">GCM10011351_15170</name>
</gene>
<dbReference type="SUPFAM" id="SSF55909">
    <property type="entry name" value="Pentein"/>
    <property type="match status" value="1"/>
</dbReference>
<reference evidence="1" key="1">
    <citation type="journal article" date="2014" name="Int. J. Syst. Evol. Microbiol.">
        <title>Complete genome sequence of Corynebacterium casei LMG S-19264T (=DSM 44701T), isolated from a smear-ripened cheese.</title>
        <authorList>
            <consortium name="US DOE Joint Genome Institute (JGI-PGF)"/>
            <person name="Walter F."/>
            <person name="Albersmeier A."/>
            <person name="Kalinowski J."/>
            <person name="Ruckert C."/>
        </authorList>
    </citation>
    <scope>NUCLEOTIDE SEQUENCE</scope>
    <source>
        <strain evidence="1">CGMCC 1.6333</strain>
    </source>
</reference>
<keyword evidence="2" id="KW-1185">Reference proteome</keyword>
<dbReference type="PANTHER" id="PTHR47271">
    <property type="entry name" value="ARGININE DEIMINASE"/>
    <property type="match status" value="1"/>
</dbReference>
<dbReference type="PANTHER" id="PTHR47271:SF2">
    <property type="entry name" value="ARGININE DEIMINASE"/>
    <property type="match status" value="1"/>
</dbReference>
<reference evidence="1" key="2">
    <citation type="submission" date="2020-09" db="EMBL/GenBank/DDBJ databases">
        <authorList>
            <person name="Sun Q."/>
            <person name="Zhou Y."/>
        </authorList>
    </citation>
    <scope>NUCLEOTIDE SEQUENCE</scope>
    <source>
        <strain evidence="1">CGMCC 1.6333</strain>
    </source>
</reference>
<comment type="caution">
    <text evidence="1">The sequence shown here is derived from an EMBL/GenBank/DDBJ whole genome shotgun (WGS) entry which is preliminary data.</text>
</comment>
<accession>A0A917WUJ5</accession>
<dbReference type="GO" id="GO:0016990">
    <property type="term" value="F:arginine deiminase activity"/>
    <property type="evidence" value="ECO:0007669"/>
    <property type="project" value="TreeGrafter"/>
</dbReference>
<dbReference type="Pfam" id="PF19420">
    <property type="entry name" value="DDAH_eukar"/>
    <property type="match status" value="1"/>
</dbReference>
<protein>
    <recommendedName>
        <fullName evidence="3">N-Dimethylarginine dimethylaminohydrolase</fullName>
    </recommendedName>
</protein>
<organism evidence="1 2">
    <name type="scientific">Paraliobacillus quinghaiensis</name>
    <dbReference type="NCBI Taxonomy" id="470815"/>
    <lineage>
        <taxon>Bacteria</taxon>
        <taxon>Bacillati</taxon>
        <taxon>Bacillota</taxon>
        <taxon>Bacilli</taxon>
        <taxon>Bacillales</taxon>
        <taxon>Bacillaceae</taxon>
        <taxon>Paraliobacillus</taxon>
    </lineage>
</organism>